<name>A0A8E4EP25_9XANT</name>
<accession>A0A8E4EP25</accession>
<evidence type="ECO:0000313" key="1">
    <source>
        <dbReference type="EMBL" id="CAD0327719.1"/>
    </source>
</evidence>
<dbReference type="GeneID" id="79389496"/>
<dbReference type="AlphaFoldDB" id="A0A8E4EP25"/>
<proteinExistence type="predicted"/>
<dbReference type="KEGG" id="xeu:XSP_002183"/>
<evidence type="ECO:0000313" key="2">
    <source>
        <dbReference type="EMBL" id="CAD1792124.1"/>
    </source>
</evidence>
<evidence type="ECO:0000313" key="3">
    <source>
        <dbReference type="Proteomes" id="UP000515493"/>
    </source>
</evidence>
<organism evidence="2 3">
    <name type="scientific">Xanthomonas euroxanthea</name>
    <dbReference type="NCBI Taxonomy" id="2259622"/>
    <lineage>
        <taxon>Bacteria</taxon>
        <taxon>Pseudomonadati</taxon>
        <taxon>Pseudomonadota</taxon>
        <taxon>Gammaproteobacteria</taxon>
        <taxon>Lysobacterales</taxon>
        <taxon>Lysobacteraceae</taxon>
        <taxon>Xanthomonas</taxon>
    </lineage>
</organism>
<dbReference type="Proteomes" id="UP000515493">
    <property type="component" value="Chromosome"/>
</dbReference>
<sequence length="144" mass="16244">MKVVYSLRNDLEKDLSRIRDTQSLTLNDAKPLLGLKGNKGLFGSEEWWSNIESGVIEGECVTGVITSLYVAGQERLNHPNEFEFTLNDGSSRSEAILTDDPNCISAYAIGRQVQIHYAYDELKCSLRNGLPQYLDFVVRIEIEE</sequence>
<protein>
    <submittedName>
        <fullName evidence="2">Uncharacterized protein</fullName>
    </submittedName>
</protein>
<dbReference type="EMBL" id="LR824641">
    <property type="protein sequence ID" value="CAD0327719.1"/>
    <property type="molecule type" value="Genomic_DNA"/>
</dbReference>
<gene>
    <name evidence="2" type="ORF">XSP_002183</name>
</gene>
<reference evidence="2 3" key="1">
    <citation type="submission" date="2020-07" db="EMBL/GenBank/DDBJ databases">
        <authorList>
            <person name="Teixeira M."/>
        </authorList>
    </citation>
    <scope>NUCLEOTIDE SEQUENCE [LARGE SCALE GENOMIC DNA]</scope>
    <source>
        <strain evidence="2">1</strain>
        <strain evidence="1">Xanthomonas sp. CPBF 367</strain>
    </source>
</reference>
<dbReference type="RefSeq" id="WP_119131947.1">
    <property type="nucleotide sequence ID" value="NZ_LR861803.1"/>
</dbReference>
<dbReference type="EMBL" id="LR861803">
    <property type="protein sequence ID" value="CAD1792124.1"/>
    <property type="molecule type" value="Genomic_DNA"/>
</dbReference>